<dbReference type="EMBL" id="MN379553">
    <property type="protein sequence ID" value="QIR82148.1"/>
    <property type="molecule type" value="Genomic_DNA"/>
</dbReference>
<evidence type="ECO:0000313" key="1">
    <source>
        <dbReference type="EMBL" id="QIR82148.1"/>
    </source>
</evidence>
<sequence length="169" mass="18653">MVRRYRGRPRISNRDKYSVEHTVCVTPSSNDWTNVAATETTQASDQFHYTVVPPTTTEGMRKVKHITLSFSANGEAGPPLLYALVFVPQGYIPNYIHYPLLGDPGSLYEPNQFVMSCGVLDFSGGPLRIRCPLSRNLNSGDSIHLVLADPDQGTSVSYTINATYAITLQ</sequence>
<accession>A0A6G9W1N0</accession>
<proteinExistence type="predicted"/>
<evidence type="ECO:0008006" key="2">
    <source>
        <dbReference type="Google" id="ProtNLM"/>
    </source>
</evidence>
<reference evidence="1" key="1">
    <citation type="submission" date="2019-08" db="EMBL/GenBank/DDBJ databases">
        <title>Identification of single stranded DNA viruses in chicken tracheal swab swabs.</title>
        <authorList>
            <person name="Chrzastek K."/>
            <person name="Kapczynski D."/>
            <person name="Kulkarni A."/>
            <person name="Chappell L."/>
            <person name="Schmidlin K."/>
            <person name="Varsani A."/>
        </authorList>
    </citation>
    <scope>NUCLEOTIDE SEQUENCE</scope>
    <source>
        <strain evidence="1">Mg7_428</strain>
    </source>
</reference>
<protein>
    <recommendedName>
        <fullName evidence="2">Capsid protein</fullName>
    </recommendedName>
</protein>
<name>A0A6G9W1N0_9ZZZZ</name>
<dbReference type="AlphaFoldDB" id="A0A6G9W1N0"/>
<organism evidence="1">
    <name type="scientific">unidentified</name>
    <dbReference type="NCBI Taxonomy" id="32644"/>
    <lineage>
        <taxon>unclassified sequences</taxon>
    </lineage>
</organism>